<gene>
    <name evidence="3" type="ORF">OL599_01500</name>
</gene>
<dbReference type="Proteomes" id="UP001165679">
    <property type="component" value="Unassembled WGS sequence"/>
</dbReference>
<evidence type="ECO:0000313" key="3">
    <source>
        <dbReference type="EMBL" id="MCW3473243.1"/>
    </source>
</evidence>
<keyword evidence="3" id="KW-0012">Acyltransferase</keyword>
<proteinExistence type="predicted"/>
<reference evidence="3" key="2">
    <citation type="submission" date="2022-10" db="EMBL/GenBank/DDBJ databases">
        <authorList>
            <person name="Trinh H.N."/>
        </authorList>
    </citation>
    <scope>NUCLEOTIDE SEQUENCE</scope>
    <source>
        <strain evidence="3">RN2-1</strain>
    </source>
</reference>
<evidence type="ECO:0000259" key="2">
    <source>
        <dbReference type="Pfam" id="PF01757"/>
    </source>
</evidence>
<keyword evidence="1" id="KW-0812">Transmembrane</keyword>
<dbReference type="InterPro" id="IPR002656">
    <property type="entry name" value="Acyl_transf_3_dom"/>
</dbReference>
<feature type="transmembrane region" description="Helical" evidence="1">
    <location>
        <begin position="96"/>
        <end position="115"/>
    </location>
</feature>
<dbReference type="GO" id="GO:0000271">
    <property type="term" value="P:polysaccharide biosynthetic process"/>
    <property type="evidence" value="ECO:0007669"/>
    <property type="project" value="TreeGrafter"/>
</dbReference>
<dbReference type="PANTHER" id="PTHR23028:SF53">
    <property type="entry name" value="ACYL_TRANSF_3 DOMAIN-CONTAINING PROTEIN"/>
    <property type="match status" value="1"/>
</dbReference>
<dbReference type="AlphaFoldDB" id="A0AA41YMJ4"/>
<evidence type="ECO:0000313" key="4">
    <source>
        <dbReference type="Proteomes" id="UP001165679"/>
    </source>
</evidence>
<sequence>MPSQLEIPAAVDRVSAINGLRGLAILAVLWHHAGVQVGHIDPPALQTLLAAVLASGWSGVNLFFILSGFVLFLPYAEGKRRLTGWADASAFYRRRFLRLMPLYYFAAFVVLILRANDFAAAAHLQSAKELLTFSYVFQRYAFMPSANPPLWSLGVEVLFSIVFPVLVIGFVRFGALRVLVAALAAALLLRIAGRMWNLEVHGAHFVCDNIFGRIDEFVIGMAIARLHAAGRIPAWASWLWVPGILLILLAWTGFYAFGQVAHVPIVPLSLLNNILDAGYGAIMLAALREGSAAGRLLSLPALQVPGMMCYSLYIWHVPISEQVGTKYGTAAGLLMTVIVAAFTYRYIEFRNVANWRALFLLPSAKRASTA</sequence>
<feature type="domain" description="Acyltransferase 3" evidence="2">
    <location>
        <begin position="15"/>
        <end position="338"/>
    </location>
</feature>
<comment type="caution">
    <text evidence="3">The sequence shown here is derived from an EMBL/GenBank/DDBJ whole genome shotgun (WGS) entry which is preliminary data.</text>
</comment>
<keyword evidence="1" id="KW-0472">Membrane</keyword>
<organism evidence="3 4">
    <name type="scientific">Limobrevibacterium gyesilva</name>
    <dbReference type="NCBI Taxonomy" id="2991712"/>
    <lineage>
        <taxon>Bacteria</taxon>
        <taxon>Pseudomonadati</taxon>
        <taxon>Pseudomonadota</taxon>
        <taxon>Alphaproteobacteria</taxon>
        <taxon>Acetobacterales</taxon>
        <taxon>Acetobacteraceae</taxon>
        <taxon>Limobrevibacterium</taxon>
    </lineage>
</organism>
<dbReference type="EMBL" id="JAPDNT010000001">
    <property type="protein sequence ID" value="MCW3473243.1"/>
    <property type="molecule type" value="Genomic_DNA"/>
</dbReference>
<dbReference type="Pfam" id="PF01757">
    <property type="entry name" value="Acyl_transf_3"/>
    <property type="match status" value="1"/>
</dbReference>
<feature type="transmembrane region" description="Helical" evidence="1">
    <location>
        <begin position="327"/>
        <end position="347"/>
    </location>
</feature>
<feature type="transmembrane region" description="Helical" evidence="1">
    <location>
        <begin position="178"/>
        <end position="198"/>
    </location>
</feature>
<keyword evidence="3" id="KW-0808">Transferase</keyword>
<feature type="transmembrane region" description="Helical" evidence="1">
    <location>
        <begin position="48"/>
        <end position="75"/>
    </location>
</feature>
<keyword evidence="1" id="KW-1133">Transmembrane helix</keyword>
<evidence type="ECO:0000256" key="1">
    <source>
        <dbReference type="SAM" id="Phobius"/>
    </source>
</evidence>
<dbReference type="GO" id="GO:0016747">
    <property type="term" value="F:acyltransferase activity, transferring groups other than amino-acyl groups"/>
    <property type="evidence" value="ECO:0007669"/>
    <property type="project" value="InterPro"/>
</dbReference>
<dbReference type="InterPro" id="IPR050879">
    <property type="entry name" value="Acyltransferase_3"/>
</dbReference>
<dbReference type="GO" id="GO:0016020">
    <property type="term" value="C:membrane"/>
    <property type="evidence" value="ECO:0007669"/>
    <property type="project" value="TreeGrafter"/>
</dbReference>
<feature type="transmembrane region" description="Helical" evidence="1">
    <location>
        <begin position="263"/>
        <end position="284"/>
    </location>
</feature>
<accession>A0AA41YMJ4</accession>
<dbReference type="RefSeq" id="WP_264711824.1">
    <property type="nucleotide sequence ID" value="NZ_JAPDNT010000001.1"/>
</dbReference>
<keyword evidence="4" id="KW-1185">Reference proteome</keyword>
<name>A0AA41YMJ4_9PROT</name>
<feature type="transmembrane region" description="Helical" evidence="1">
    <location>
        <begin position="235"/>
        <end position="257"/>
    </location>
</feature>
<feature type="transmembrane region" description="Helical" evidence="1">
    <location>
        <begin position="150"/>
        <end position="171"/>
    </location>
</feature>
<protein>
    <submittedName>
        <fullName evidence="3">Acyltransferase</fullName>
    </submittedName>
</protein>
<reference evidence="3" key="1">
    <citation type="submission" date="2022-09" db="EMBL/GenBank/DDBJ databases">
        <title>Rhodovastum sp. nov. RN2-1 isolated from soil in Seongnam, South Korea.</title>
        <authorList>
            <person name="Le N.T."/>
        </authorList>
    </citation>
    <scope>NUCLEOTIDE SEQUENCE</scope>
    <source>
        <strain evidence="3">RN2-1</strain>
    </source>
</reference>
<dbReference type="PANTHER" id="PTHR23028">
    <property type="entry name" value="ACETYLTRANSFERASE"/>
    <property type="match status" value="1"/>
</dbReference>